<sequence length="50" mass="5700">MKLSEKIKKDDTPYTMKNGVIYFGDPNIGFVGDMYNLENPGYGVYHDPLN</sequence>
<dbReference type="Gene3D" id="3.90.70.10">
    <property type="entry name" value="Cysteine proteinases"/>
    <property type="match status" value="1"/>
</dbReference>
<evidence type="ECO:0000313" key="1">
    <source>
        <dbReference type="EMBL" id="GAE94580.1"/>
    </source>
</evidence>
<evidence type="ECO:0000313" key="2">
    <source>
        <dbReference type="Proteomes" id="UP000019102"/>
    </source>
</evidence>
<dbReference type="AlphaFoldDB" id="W4VMG0"/>
<dbReference type="eggNOG" id="COG4990">
    <property type="taxonomic scope" value="Bacteria"/>
</dbReference>
<gene>
    <name evidence="1" type="ORF">JCM21714_3751</name>
</gene>
<keyword evidence="2" id="KW-1185">Reference proteome</keyword>
<organism evidence="1 2">
    <name type="scientific">Gracilibacillus boraciitolerans JCM 21714</name>
    <dbReference type="NCBI Taxonomy" id="1298598"/>
    <lineage>
        <taxon>Bacteria</taxon>
        <taxon>Bacillati</taxon>
        <taxon>Bacillota</taxon>
        <taxon>Bacilli</taxon>
        <taxon>Bacillales</taxon>
        <taxon>Bacillaceae</taxon>
        <taxon>Gracilibacillus</taxon>
    </lineage>
</organism>
<dbReference type="EMBL" id="BAVS01000027">
    <property type="protein sequence ID" value="GAE94580.1"/>
    <property type="molecule type" value="Genomic_DNA"/>
</dbReference>
<proteinExistence type="predicted"/>
<name>W4VMG0_9BACI</name>
<dbReference type="Proteomes" id="UP000019102">
    <property type="component" value="Unassembled WGS sequence"/>
</dbReference>
<dbReference type="STRING" id="1298598.JCM21714_3751"/>
<accession>W4VMG0</accession>
<protein>
    <submittedName>
        <fullName evidence="1">Uncharacterized protein</fullName>
    </submittedName>
</protein>
<reference evidence="1 2" key="1">
    <citation type="journal article" date="2014" name="Genome Announc.">
        <title>Draft Genome Sequence of the Boron-Tolerant and Moderately Halotolerant Bacterium Gracilibacillus boraciitolerans JCM 21714T.</title>
        <authorList>
            <person name="Ahmed I."/>
            <person name="Oshima K."/>
            <person name="Suda W."/>
            <person name="Kitamura K."/>
            <person name="Iida T."/>
            <person name="Ohmori Y."/>
            <person name="Fujiwara T."/>
            <person name="Hattori M."/>
            <person name="Ohkuma M."/>
        </authorList>
    </citation>
    <scope>NUCLEOTIDE SEQUENCE [LARGE SCALE GENOMIC DNA]</scope>
    <source>
        <strain evidence="1 2">JCM 21714</strain>
    </source>
</reference>
<comment type="caution">
    <text evidence="1">The sequence shown here is derived from an EMBL/GenBank/DDBJ whole genome shotgun (WGS) entry which is preliminary data.</text>
</comment>